<dbReference type="CDD" id="cd08368">
    <property type="entry name" value="LIM"/>
    <property type="match status" value="1"/>
</dbReference>
<dbReference type="SUPFAM" id="SSF57716">
    <property type="entry name" value="Glucocorticoid receptor-like (DNA-binding domain)"/>
    <property type="match status" value="1"/>
</dbReference>
<evidence type="ECO:0000313" key="8">
    <source>
        <dbReference type="EMBL" id="CAE8658641.1"/>
    </source>
</evidence>
<dbReference type="Proteomes" id="UP000626109">
    <property type="component" value="Unassembled WGS sequence"/>
</dbReference>
<gene>
    <name evidence="8" type="ORF">PGLA2088_LOCUS13510</name>
</gene>
<dbReference type="CDD" id="cd05379">
    <property type="entry name" value="CAP_bacterial"/>
    <property type="match status" value="1"/>
</dbReference>
<dbReference type="PANTHER" id="PTHR24205">
    <property type="entry name" value="FOUR AND A HALF LIM DOMAINS PROTEIN"/>
    <property type="match status" value="1"/>
</dbReference>
<proteinExistence type="predicted"/>
<name>A0A813IRF2_POLGL</name>
<dbReference type="SMART" id="SM00132">
    <property type="entry name" value="LIM"/>
    <property type="match status" value="2"/>
</dbReference>
<reference evidence="8" key="1">
    <citation type="submission" date="2021-02" db="EMBL/GenBank/DDBJ databases">
        <authorList>
            <person name="Dougan E. K."/>
            <person name="Rhodes N."/>
            <person name="Thang M."/>
            <person name="Chan C."/>
        </authorList>
    </citation>
    <scope>NUCLEOTIDE SEQUENCE</scope>
</reference>
<dbReference type="Pfam" id="PF00412">
    <property type="entry name" value="LIM"/>
    <property type="match status" value="1"/>
</dbReference>
<sequence>MATVACTRCQAQVPAANAELHEARCGGAPNNNNTTNTNNNSNNESRPMARDVPLQIVRELTWARTRPGEVVEALRDRLQHYKGKDYSPHERHGRCVVTKEGPAVVMEAIAFVEELLSSPLGALDESQDSLNLSGEDHIADVGQTGTASHDSSDGTSAAQRVARYGTFEVWGECLWYGSDAADARTIVLDLIVDDGVPSRGHRRGVLDRRYTTVGVAYGVHCTFGRMAAMEFAAGWEPNAMFVRLRLQAGPVKMAADVLAKAKSKSDTAWALGSCPLCQAAIKGGRVVDIPQLGGKLHADCFKCASCSTALAGGAYKVHSRLPYCSPCFADKHGDKCKACGLAVTGGMVRCSLGTLHVECVICASCQKSVGKGRFTTAGDKISCEECEAAAKAASAAGGGAAVGGRPPATSTSRGSRGPGALSSAGSIIAAAPKGAARGAAAAPKAVAAAAKAAVAKPKPKAAAPKASMGKAKTLLDGLCMDYASLE</sequence>
<dbReference type="Gene3D" id="2.10.110.10">
    <property type="entry name" value="Cysteine Rich Protein"/>
    <property type="match status" value="2"/>
</dbReference>
<dbReference type="InterPro" id="IPR014044">
    <property type="entry name" value="CAP_dom"/>
</dbReference>
<organism evidence="8 9">
    <name type="scientific">Polarella glacialis</name>
    <name type="common">Dinoflagellate</name>
    <dbReference type="NCBI Taxonomy" id="89957"/>
    <lineage>
        <taxon>Eukaryota</taxon>
        <taxon>Sar</taxon>
        <taxon>Alveolata</taxon>
        <taxon>Dinophyceae</taxon>
        <taxon>Suessiales</taxon>
        <taxon>Suessiaceae</taxon>
        <taxon>Polarella</taxon>
    </lineage>
</organism>
<dbReference type="EMBL" id="CAJNNW010016180">
    <property type="protein sequence ID" value="CAE8658641.1"/>
    <property type="molecule type" value="Genomic_DNA"/>
</dbReference>
<feature type="domain" description="LIM zinc-binding" evidence="7">
    <location>
        <begin position="272"/>
        <end position="334"/>
    </location>
</feature>
<protein>
    <recommendedName>
        <fullName evidence="7">LIM zinc-binding domain-containing protein</fullName>
    </recommendedName>
</protein>
<keyword evidence="2" id="KW-0677">Repeat</keyword>
<dbReference type="GO" id="GO:0005634">
    <property type="term" value="C:nucleus"/>
    <property type="evidence" value="ECO:0007669"/>
    <property type="project" value="TreeGrafter"/>
</dbReference>
<evidence type="ECO:0000256" key="2">
    <source>
        <dbReference type="ARBA" id="ARBA00022737"/>
    </source>
</evidence>
<evidence type="ECO:0000256" key="4">
    <source>
        <dbReference type="ARBA" id="ARBA00023038"/>
    </source>
</evidence>
<evidence type="ECO:0000256" key="5">
    <source>
        <dbReference type="PROSITE-ProRule" id="PRU00125"/>
    </source>
</evidence>
<comment type="caution">
    <text evidence="8">The sequence shown here is derived from an EMBL/GenBank/DDBJ whole genome shotgun (WGS) entry which is preliminary data.</text>
</comment>
<accession>A0A813IRF2</accession>
<feature type="compositionally biased region" description="Low complexity" evidence="6">
    <location>
        <begin position="30"/>
        <end position="43"/>
    </location>
</feature>
<evidence type="ECO:0000259" key="7">
    <source>
        <dbReference type="PROSITE" id="PS50023"/>
    </source>
</evidence>
<feature type="region of interest" description="Disordered" evidence="6">
    <location>
        <begin position="24"/>
        <end position="47"/>
    </location>
</feature>
<dbReference type="PROSITE" id="PS50023">
    <property type="entry name" value="LIM_DOMAIN_2"/>
    <property type="match status" value="1"/>
</dbReference>
<keyword evidence="3 5" id="KW-0862">Zinc</keyword>
<dbReference type="PANTHER" id="PTHR24205:SF16">
    <property type="entry name" value="GH01042P-RELATED"/>
    <property type="match status" value="1"/>
</dbReference>
<dbReference type="Pfam" id="PF00188">
    <property type="entry name" value="CAP"/>
    <property type="match status" value="1"/>
</dbReference>
<keyword evidence="1 5" id="KW-0479">Metal-binding</keyword>
<evidence type="ECO:0000313" key="9">
    <source>
        <dbReference type="Proteomes" id="UP000626109"/>
    </source>
</evidence>
<evidence type="ECO:0000256" key="6">
    <source>
        <dbReference type="SAM" id="MobiDB-lite"/>
    </source>
</evidence>
<feature type="region of interest" description="Disordered" evidence="6">
    <location>
        <begin position="397"/>
        <end position="420"/>
    </location>
</feature>
<dbReference type="InterPro" id="IPR001781">
    <property type="entry name" value="Znf_LIM"/>
</dbReference>
<dbReference type="GO" id="GO:0003712">
    <property type="term" value="F:transcription coregulator activity"/>
    <property type="evidence" value="ECO:0007669"/>
    <property type="project" value="TreeGrafter"/>
</dbReference>
<dbReference type="GO" id="GO:0046872">
    <property type="term" value="F:metal ion binding"/>
    <property type="evidence" value="ECO:0007669"/>
    <property type="project" value="UniProtKB-KW"/>
</dbReference>
<dbReference type="AlphaFoldDB" id="A0A813IRF2"/>
<keyword evidence="4 5" id="KW-0440">LIM domain</keyword>
<evidence type="ECO:0000256" key="1">
    <source>
        <dbReference type="ARBA" id="ARBA00022723"/>
    </source>
</evidence>
<dbReference type="InterPro" id="IPR035940">
    <property type="entry name" value="CAP_sf"/>
</dbReference>
<dbReference type="Gene3D" id="3.40.33.10">
    <property type="entry name" value="CAP"/>
    <property type="match status" value="1"/>
</dbReference>
<evidence type="ECO:0000256" key="3">
    <source>
        <dbReference type="ARBA" id="ARBA00022833"/>
    </source>
</evidence>